<evidence type="ECO:0000313" key="18">
    <source>
        <dbReference type="Proteomes" id="UP000183926"/>
    </source>
</evidence>
<dbReference type="InterPro" id="IPR012910">
    <property type="entry name" value="Plug_dom"/>
</dbReference>
<dbReference type="InterPro" id="IPR036942">
    <property type="entry name" value="Beta-barrel_TonB_sf"/>
</dbReference>
<evidence type="ECO:0000256" key="10">
    <source>
        <dbReference type="ARBA" id="ARBA00023136"/>
    </source>
</evidence>
<dbReference type="EMBL" id="FPBL01000001">
    <property type="protein sequence ID" value="SFU29269.1"/>
    <property type="molecule type" value="Genomic_DNA"/>
</dbReference>
<keyword evidence="8 14" id="KW-0798">TonB box</keyword>
<sequence>MRAGINQCHADTAPATVNELIFCTRHYAIRHGKAQNQEINPLISPETGLKQYHVIAEGDTWHRILFLAFNHARLLAVSPQSVYNPIIARVCAKETMSRNYAPFVLALWLGVSLSAVSWAEEISYLENPVVVTASRTDQAAEDTLASVTVITRTDIERQQARSMQDLLHGIAGINIANTGGPGKLTTLLLRGTESDHVLVLVDGIRMGSATSGFSEIQNYPVELIDHIEIVRGPRSSLYGPEAVGGVIQIFTRKGGKKGLKPTLSFGGGSYGTINGSATLSGGSERAWFNLGISGSDTNGFNACKGSFSAGCFTVEPDKDGYRNISGSARAGYHFDNGLDIEASFLHADGHIEYDGSFQNRTKLAQQMIGGTARYSPFEPWRITLTAGRSNEDSDNFKGKMFRTRYHARRDTISWQNDITITPNQLLTIGTDYLYDHINSSEKFTTTSRYNWGVFAQHQLSFAAHKLQLSLRHDDNQQFGSQVTGGASWGYSLTERVRLTAGFGSAFKAPTFNELYFPGFGNPHLKPEDARTVELGATGRFNWGNWSLNLYETWIDNLVSYNAATFAPDNIDKARIQGLEAILNTEIKGWLIQTNLTFLDPENRSKGANRGNILPRRSKQAFRIDASRQLGNFVVGALFLAEANRYDDLANKQKLDDYVKVDLRAEYLINSQWRIQGRVENLFDKDYETAAFFNQPGRSFFATLRYQP</sequence>
<dbReference type="GO" id="GO:0015288">
    <property type="term" value="F:porin activity"/>
    <property type="evidence" value="ECO:0007669"/>
    <property type="project" value="UniProtKB-KW"/>
</dbReference>
<evidence type="ECO:0000256" key="2">
    <source>
        <dbReference type="ARBA" id="ARBA00009810"/>
    </source>
</evidence>
<dbReference type="PROSITE" id="PS52016">
    <property type="entry name" value="TONB_DEPENDENT_REC_3"/>
    <property type="match status" value="1"/>
</dbReference>
<evidence type="ECO:0000259" key="16">
    <source>
        <dbReference type="Pfam" id="PF07715"/>
    </source>
</evidence>
<dbReference type="PANTHER" id="PTHR30069">
    <property type="entry name" value="TONB-DEPENDENT OUTER MEMBRANE RECEPTOR"/>
    <property type="match status" value="1"/>
</dbReference>
<evidence type="ECO:0000256" key="14">
    <source>
        <dbReference type="RuleBase" id="RU003357"/>
    </source>
</evidence>
<evidence type="ECO:0000259" key="15">
    <source>
        <dbReference type="Pfam" id="PF00593"/>
    </source>
</evidence>
<dbReference type="PANTHER" id="PTHR30069:SF53">
    <property type="entry name" value="COLICIN I RECEPTOR-RELATED"/>
    <property type="match status" value="1"/>
</dbReference>
<organism evidence="17 18">
    <name type="scientific">Nitrosomonas eutropha</name>
    <dbReference type="NCBI Taxonomy" id="916"/>
    <lineage>
        <taxon>Bacteria</taxon>
        <taxon>Pseudomonadati</taxon>
        <taxon>Pseudomonadota</taxon>
        <taxon>Betaproteobacteria</taxon>
        <taxon>Nitrosomonadales</taxon>
        <taxon>Nitrosomonadaceae</taxon>
        <taxon>Nitrosomonas</taxon>
    </lineage>
</organism>
<dbReference type="InterPro" id="IPR039426">
    <property type="entry name" value="TonB-dep_rcpt-like"/>
</dbReference>
<name>A0A1I7EZE7_9PROT</name>
<keyword evidence="9" id="KW-0626">Porin</keyword>
<dbReference type="InterPro" id="IPR010101">
    <property type="entry name" value="B12_transptr_BtuB"/>
</dbReference>
<evidence type="ECO:0000256" key="7">
    <source>
        <dbReference type="ARBA" id="ARBA00023065"/>
    </source>
</evidence>
<dbReference type="Gene3D" id="2.40.170.20">
    <property type="entry name" value="TonB-dependent receptor, beta-barrel domain"/>
    <property type="match status" value="1"/>
</dbReference>
<evidence type="ECO:0000256" key="6">
    <source>
        <dbReference type="ARBA" id="ARBA00022729"/>
    </source>
</evidence>
<comment type="similarity">
    <text evidence="2 13 14">Belongs to the TonB-dependent receptor family.</text>
</comment>
<proteinExistence type="inferred from homology"/>
<feature type="domain" description="TonB-dependent receptor plug" evidence="16">
    <location>
        <begin position="141"/>
        <end position="246"/>
    </location>
</feature>
<comment type="subcellular location">
    <subcellularLocation>
        <location evidence="1 13">Cell outer membrane</location>
        <topology evidence="1 13">Multi-pass membrane protein</topology>
    </subcellularLocation>
</comment>
<dbReference type="AlphaFoldDB" id="A0A1I7EZE7"/>
<dbReference type="InterPro" id="IPR037066">
    <property type="entry name" value="Plug_dom_sf"/>
</dbReference>
<dbReference type="Pfam" id="PF00593">
    <property type="entry name" value="TonB_dep_Rec_b-barrel"/>
    <property type="match status" value="1"/>
</dbReference>
<dbReference type="Proteomes" id="UP000183926">
    <property type="component" value="Unassembled WGS sequence"/>
</dbReference>
<evidence type="ECO:0000256" key="8">
    <source>
        <dbReference type="ARBA" id="ARBA00023077"/>
    </source>
</evidence>
<evidence type="ECO:0000256" key="11">
    <source>
        <dbReference type="ARBA" id="ARBA00023170"/>
    </source>
</evidence>
<gene>
    <name evidence="17" type="ORF">SAMN05216339_101181</name>
</gene>
<evidence type="ECO:0000256" key="9">
    <source>
        <dbReference type="ARBA" id="ARBA00023114"/>
    </source>
</evidence>
<evidence type="ECO:0000256" key="3">
    <source>
        <dbReference type="ARBA" id="ARBA00022448"/>
    </source>
</evidence>
<keyword evidence="5 13" id="KW-0812">Transmembrane</keyword>
<evidence type="ECO:0000313" key="17">
    <source>
        <dbReference type="EMBL" id="SFU29269.1"/>
    </source>
</evidence>
<dbReference type="NCBIfam" id="TIGR01779">
    <property type="entry name" value="TonB-B12"/>
    <property type="match status" value="1"/>
</dbReference>
<keyword evidence="4 13" id="KW-1134">Transmembrane beta strand</keyword>
<dbReference type="InterPro" id="IPR000531">
    <property type="entry name" value="Beta-barrel_TonB"/>
</dbReference>
<dbReference type="GO" id="GO:0009279">
    <property type="term" value="C:cell outer membrane"/>
    <property type="evidence" value="ECO:0007669"/>
    <property type="project" value="UniProtKB-SubCell"/>
</dbReference>
<evidence type="ECO:0000256" key="4">
    <source>
        <dbReference type="ARBA" id="ARBA00022452"/>
    </source>
</evidence>
<protein>
    <submittedName>
        <fullName evidence="17">Vitamin B12 transporter</fullName>
    </submittedName>
</protein>
<dbReference type="CDD" id="cd01347">
    <property type="entry name" value="ligand_gated_channel"/>
    <property type="match status" value="1"/>
</dbReference>
<keyword evidence="3 13" id="KW-0813">Transport</keyword>
<keyword evidence="7" id="KW-0406">Ion transport</keyword>
<evidence type="ECO:0000256" key="12">
    <source>
        <dbReference type="ARBA" id="ARBA00023237"/>
    </source>
</evidence>
<accession>A0A1I7EZE7</accession>
<evidence type="ECO:0000256" key="13">
    <source>
        <dbReference type="PROSITE-ProRule" id="PRU01360"/>
    </source>
</evidence>
<keyword evidence="11" id="KW-0675">Receptor</keyword>
<dbReference type="SUPFAM" id="SSF56935">
    <property type="entry name" value="Porins"/>
    <property type="match status" value="1"/>
</dbReference>
<keyword evidence="6" id="KW-0732">Signal</keyword>
<dbReference type="Gene3D" id="2.170.130.10">
    <property type="entry name" value="TonB-dependent receptor, plug domain"/>
    <property type="match status" value="1"/>
</dbReference>
<keyword evidence="10 13" id="KW-0472">Membrane</keyword>
<reference evidence="17 18" key="1">
    <citation type="submission" date="2016-10" db="EMBL/GenBank/DDBJ databases">
        <authorList>
            <person name="de Groot N.N."/>
        </authorList>
    </citation>
    <scope>NUCLEOTIDE SEQUENCE [LARGE SCALE GENOMIC DNA]</scope>
    <source>
        <strain evidence="17 18">Nm24</strain>
    </source>
</reference>
<dbReference type="GO" id="GO:0046930">
    <property type="term" value="C:pore complex"/>
    <property type="evidence" value="ECO:0007669"/>
    <property type="project" value="UniProtKB-KW"/>
</dbReference>
<dbReference type="GO" id="GO:0006811">
    <property type="term" value="P:monoatomic ion transport"/>
    <property type="evidence" value="ECO:0007669"/>
    <property type="project" value="UniProtKB-KW"/>
</dbReference>
<feature type="domain" description="TonB-dependent receptor-like beta-barrel" evidence="15">
    <location>
        <begin position="326"/>
        <end position="681"/>
    </location>
</feature>
<evidence type="ECO:0000256" key="1">
    <source>
        <dbReference type="ARBA" id="ARBA00004571"/>
    </source>
</evidence>
<keyword evidence="12 13" id="KW-0998">Cell outer membrane</keyword>
<evidence type="ECO:0000256" key="5">
    <source>
        <dbReference type="ARBA" id="ARBA00022692"/>
    </source>
</evidence>
<dbReference type="GO" id="GO:0015420">
    <property type="term" value="F:ABC-type vitamin B12 transporter activity"/>
    <property type="evidence" value="ECO:0007669"/>
    <property type="project" value="InterPro"/>
</dbReference>
<dbReference type="Pfam" id="PF07715">
    <property type="entry name" value="Plug"/>
    <property type="match status" value="1"/>
</dbReference>